<feature type="domain" description="Nitroreductase" evidence="6">
    <location>
        <begin position="10"/>
        <end position="161"/>
    </location>
</feature>
<gene>
    <name evidence="7" type="ORF">HF992_09345</name>
</gene>
<keyword evidence="8" id="KW-1185">Reference proteome</keyword>
<keyword evidence="5" id="KW-0521">NADP</keyword>
<dbReference type="PANTHER" id="PTHR43425">
    <property type="entry name" value="OXYGEN-INSENSITIVE NADPH NITROREDUCTASE"/>
    <property type="match status" value="1"/>
</dbReference>
<evidence type="ECO:0000259" key="6">
    <source>
        <dbReference type="Pfam" id="PF00881"/>
    </source>
</evidence>
<dbReference type="Pfam" id="PF00881">
    <property type="entry name" value="Nitroreductase"/>
    <property type="match status" value="1"/>
</dbReference>
<sequence>MNETIKLMKNHVSVRSFLEESIPDEELTAILEAGQAASSWKNFQSYSMIKIRSKEQKQAIYDLEPQPWILTCDTFVIMVGDLHRAQLATEGHGQTFYPQGAENLLITSVDAALAGQNILLAAESLGYGGVMIGMIRQSADRLAELLQLPDHTYPIFGIALGVPKRHNPVKPRLPLAAVAFDEVYQPATAEVIADFDQVQTVYAGARQTELWSERIAQQFGHPESPVTQEHLIRKKLL</sequence>
<dbReference type="InterPro" id="IPR016446">
    <property type="entry name" value="Flavin_OxRdtase_Frp"/>
</dbReference>
<evidence type="ECO:0000256" key="3">
    <source>
        <dbReference type="ARBA" id="ARBA00022643"/>
    </source>
</evidence>
<dbReference type="InterPro" id="IPR000415">
    <property type="entry name" value="Nitroreductase-like"/>
</dbReference>
<comment type="similarity">
    <text evidence="1 5">Belongs to the flavin oxidoreductase frp family.</text>
</comment>
<organism evidence="7 8">
    <name type="scientific">Streptococcus ovuberis</name>
    <dbReference type="NCBI Taxonomy" id="1936207"/>
    <lineage>
        <taxon>Bacteria</taxon>
        <taxon>Bacillati</taxon>
        <taxon>Bacillota</taxon>
        <taxon>Bacilli</taxon>
        <taxon>Lactobacillales</taxon>
        <taxon>Streptococcaceae</taxon>
        <taxon>Streptococcus</taxon>
    </lineage>
</organism>
<evidence type="ECO:0000313" key="8">
    <source>
        <dbReference type="Proteomes" id="UP000522720"/>
    </source>
</evidence>
<dbReference type="PANTHER" id="PTHR43425:SF2">
    <property type="entry name" value="OXYGEN-INSENSITIVE NADPH NITROREDUCTASE"/>
    <property type="match status" value="1"/>
</dbReference>
<evidence type="ECO:0000313" key="7">
    <source>
        <dbReference type="EMBL" id="NKZ21029.1"/>
    </source>
</evidence>
<comment type="caution">
    <text evidence="7">The sequence shown here is derived from an EMBL/GenBank/DDBJ whole genome shotgun (WGS) entry which is preliminary data.</text>
</comment>
<evidence type="ECO:0000256" key="1">
    <source>
        <dbReference type="ARBA" id="ARBA00008366"/>
    </source>
</evidence>
<dbReference type="SUPFAM" id="SSF55469">
    <property type="entry name" value="FMN-dependent nitroreductase-like"/>
    <property type="match status" value="1"/>
</dbReference>
<dbReference type="GO" id="GO:0016491">
    <property type="term" value="F:oxidoreductase activity"/>
    <property type="evidence" value="ECO:0007669"/>
    <property type="project" value="UniProtKB-UniRule"/>
</dbReference>
<dbReference type="EMBL" id="JAAXPR010000020">
    <property type="protein sequence ID" value="NKZ21029.1"/>
    <property type="molecule type" value="Genomic_DNA"/>
</dbReference>
<keyword evidence="4 5" id="KW-0560">Oxidoreductase</keyword>
<evidence type="ECO:0000256" key="5">
    <source>
        <dbReference type="PIRNR" id="PIRNR005426"/>
    </source>
</evidence>
<dbReference type="PIRSF" id="PIRSF005426">
    <property type="entry name" value="Frp"/>
    <property type="match status" value="1"/>
</dbReference>
<evidence type="ECO:0000256" key="2">
    <source>
        <dbReference type="ARBA" id="ARBA00022630"/>
    </source>
</evidence>
<accession>A0A7X6N0B9</accession>
<dbReference type="AlphaFoldDB" id="A0A7X6N0B9"/>
<dbReference type="RefSeq" id="WP_168549766.1">
    <property type="nucleotide sequence ID" value="NZ_JAAXPR010000020.1"/>
</dbReference>
<dbReference type="InterPro" id="IPR029479">
    <property type="entry name" value="Nitroreductase"/>
</dbReference>
<evidence type="ECO:0000256" key="4">
    <source>
        <dbReference type="ARBA" id="ARBA00023002"/>
    </source>
</evidence>
<dbReference type="Proteomes" id="UP000522720">
    <property type="component" value="Unassembled WGS sequence"/>
</dbReference>
<dbReference type="Gene3D" id="3.40.109.10">
    <property type="entry name" value="NADH Oxidase"/>
    <property type="match status" value="1"/>
</dbReference>
<proteinExistence type="inferred from homology"/>
<name>A0A7X6N0B9_9STRE</name>
<keyword evidence="3 5" id="KW-0288">FMN</keyword>
<reference evidence="7 8" key="1">
    <citation type="submission" date="2020-04" db="EMBL/GenBank/DDBJ databases">
        <title>MicrobeNet Type strains.</title>
        <authorList>
            <person name="Nicholson A.C."/>
        </authorList>
    </citation>
    <scope>NUCLEOTIDE SEQUENCE [LARGE SCALE GENOMIC DNA]</scope>
    <source>
        <strain evidence="7 8">CCUG 69612</strain>
    </source>
</reference>
<keyword evidence="2 5" id="KW-0285">Flavoprotein</keyword>
<protein>
    <submittedName>
        <fullName evidence="7">NADPH-dependent oxidoreductase</fullName>
    </submittedName>
</protein>